<accession>A0A4R7C8R4</accession>
<dbReference type="InterPro" id="IPR036938">
    <property type="entry name" value="PAP2/HPO_sf"/>
</dbReference>
<dbReference type="Pfam" id="PF14378">
    <property type="entry name" value="PAP2_3"/>
    <property type="match status" value="1"/>
</dbReference>
<dbReference type="Gene3D" id="1.20.144.10">
    <property type="entry name" value="Phosphatidic acid phosphatase type 2/haloperoxidase"/>
    <property type="match status" value="1"/>
</dbReference>
<dbReference type="RefSeq" id="WP_133769685.1">
    <property type="nucleotide sequence ID" value="NZ_SNZR01000011.1"/>
</dbReference>
<feature type="transmembrane region" description="Helical" evidence="1">
    <location>
        <begin position="145"/>
        <end position="163"/>
    </location>
</feature>
<comment type="caution">
    <text evidence="3">The sequence shown here is derived from an EMBL/GenBank/DDBJ whole genome shotgun (WGS) entry which is preliminary data.</text>
</comment>
<keyword evidence="1" id="KW-1133">Transmembrane helix</keyword>
<reference evidence="3 4" key="1">
    <citation type="submission" date="2019-03" db="EMBL/GenBank/DDBJ databases">
        <title>Genomic Encyclopedia of Type Strains, Phase IV (KMG-IV): sequencing the most valuable type-strain genomes for metagenomic binning, comparative biology and taxonomic classification.</title>
        <authorList>
            <person name="Goeker M."/>
        </authorList>
    </citation>
    <scope>NUCLEOTIDE SEQUENCE [LARGE SCALE GENOMIC DNA]</scope>
    <source>
        <strain evidence="3 4">DSM 25903</strain>
    </source>
</reference>
<sequence length="319" mass="33909">MGVSDIRDLDRDGARRLETVSWLLIAVTAAVTAAWFALTDMAFAVSSAVPPLAGAAVALACGIFYRTLRPDERLSSTTVGLAQLIAFPVFGLPLSYLVASLGRPTVDPMFHAWDLALGLDWRAYLGFVNERPLLGKVLKEAYDSLLVQMIVVMAALGLTGRAYQLQRFLVAYFLASLVTIAISGVLPAYAMFVHLGLTPADYANLRPSAAEVHVPDFNALRSGAMTVISLKHAEGIITFPSLHATLGLLFMVALWSVPWLRWPGVAVNLLLIAATPIDGGHYFVDVAAGLVIGVAALGAADALAALRRTPRAVAVAETS</sequence>
<keyword evidence="4" id="KW-1185">Reference proteome</keyword>
<dbReference type="OrthoDB" id="7584858at2"/>
<dbReference type="CDD" id="cd01610">
    <property type="entry name" value="PAP2_like"/>
    <property type="match status" value="1"/>
</dbReference>
<feature type="transmembrane region" description="Helical" evidence="1">
    <location>
        <begin position="20"/>
        <end position="38"/>
    </location>
</feature>
<keyword evidence="1" id="KW-0812">Transmembrane</keyword>
<protein>
    <submittedName>
        <fullName evidence="3">PAP2 superfamily protein</fullName>
    </submittedName>
</protein>
<dbReference type="EMBL" id="SNZR01000011">
    <property type="protein sequence ID" value="TDR94828.1"/>
    <property type="molecule type" value="Genomic_DNA"/>
</dbReference>
<dbReference type="SUPFAM" id="SSF48317">
    <property type="entry name" value="Acid phosphatase/Vanadium-dependent haloperoxidase"/>
    <property type="match status" value="1"/>
</dbReference>
<dbReference type="InterPro" id="IPR026841">
    <property type="entry name" value="Aur1/Ipt1"/>
</dbReference>
<gene>
    <name evidence="3" type="ORF">EV668_2117</name>
</gene>
<feature type="domain" description="Inositolphosphotransferase Aur1/Ipt1" evidence="2">
    <location>
        <begin position="110"/>
        <end position="297"/>
    </location>
</feature>
<feature type="transmembrane region" description="Helical" evidence="1">
    <location>
        <begin position="170"/>
        <end position="192"/>
    </location>
</feature>
<evidence type="ECO:0000313" key="3">
    <source>
        <dbReference type="EMBL" id="TDR94828.1"/>
    </source>
</evidence>
<dbReference type="Proteomes" id="UP000295122">
    <property type="component" value="Unassembled WGS sequence"/>
</dbReference>
<evidence type="ECO:0000313" key="4">
    <source>
        <dbReference type="Proteomes" id="UP000295122"/>
    </source>
</evidence>
<feature type="transmembrane region" description="Helical" evidence="1">
    <location>
        <begin position="77"/>
        <end position="99"/>
    </location>
</feature>
<feature type="transmembrane region" description="Helical" evidence="1">
    <location>
        <begin position="44"/>
        <end position="65"/>
    </location>
</feature>
<keyword evidence="1" id="KW-0472">Membrane</keyword>
<feature type="transmembrane region" description="Helical" evidence="1">
    <location>
        <begin position="282"/>
        <end position="306"/>
    </location>
</feature>
<proteinExistence type="predicted"/>
<dbReference type="GO" id="GO:0016020">
    <property type="term" value="C:membrane"/>
    <property type="evidence" value="ECO:0007669"/>
    <property type="project" value="UniProtKB-SubCell"/>
</dbReference>
<evidence type="ECO:0000256" key="1">
    <source>
        <dbReference type="SAM" id="Phobius"/>
    </source>
</evidence>
<organism evidence="3 4">
    <name type="scientific">Enterovirga rhinocerotis</name>
    <dbReference type="NCBI Taxonomy" id="1339210"/>
    <lineage>
        <taxon>Bacteria</taxon>
        <taxon>Pseudomonadati</taxon>
        <taxon>Pseudomonadota</taxon>
        <taxon>Alphaproteobacteria</taxon>
        <taxon>Hyphomicrobiales</taxon>
        <taxon>Methylobacteriaceae</taxon>
        <taxon>Enterovirga</taxon>
    </lineage>
</organism>
<feature type="transmembrane region" description="Helical" evidence="1">
    <location>
        <begin position="242"/>
        <end position="262"/>
    </location>
</feature>
<dbReference type="AlphaFoldDB" id="A0A4R7C8R4"/>
<name>A0A4R7C8R4_9HYPH</name>
<evidence type="ECO:0000259" key="2">
    <source>
        <dbReference type="Pfam" id="PF14378"/>
    </source>
</evidence>